<gene>
    <name evidence="1" type="primary">43</name>
    <name evidence="1" type="ORF">SEA_BUMBLE_43</name>
</gene>
<accession>A0A7G3VCF7</accession>
<dbReference type="Proteomes" id="UP000516407">
    <property type="component" value="Segment"/>
</dbReference>
<reference evidence="1 2" key="1">
    <citation type="submission" date="2020-05" db="EMBL/GenBank/DDBJ databases">
        <authorList>
            <person name="Bohanan V.A."/>
            <person name="Brazelton B.R."/>
            <person name="Coffey L.M."/>
            <person name="Donovan A.R."/>
            <person name="Gales A.C."/>
            <person name="Glasscock A.J."/>
            <person name="Grill M."/>
            <person name="Harper M.C."/>
            <person name="Hollowell C.E."/>
            <person name="Liu T.Y."/>
            <person name="Mansour C."/>
            <person name="McDowell A.D."/>
            <person name="Miller T.E."/>
            <person name="Nash A.G."/>
            <person name="Seo J."/>
            <person name="Sherman Z.A."/>
            <person name="Albert R.M."/>
            <person name="Ayala A."/>
            <person name="Monti D.L."/>
            <person name="Garlena R.A."/>
            <person name="Russell D.A."/>
            <person name="Pope W.H."/>
            <person name="Jacobs-Sera D."/>
            <person name="Hatfull G.F."/>
        </authorList>
    </citation>
    <scope>NUCLEOTIDE SEQUENCE [LARGE SCALE GENOMIC DNA]</scope>
</reference>
<organism evidence="1 2">
    <name type="scientific">Arthrobacter phage Bumble</name>
    <dbReference type="NCBI Taxonomy" id="2743904"/>
    <lineage>
        <taxon>Viruses</taxon>
        <taxon>Duplodnaviria</taxon>
        <taxon>Heunggongvirae</taxon>
        <taxon>Uroviricota</taxon>
        <taxon>Caudoviricetes</taxon>
        <taxon>Berryhillviridae</taxon>
        <taxon>Altadenavirus</taxon>
        <taxon>Altadenavirus bumble</taxon>
    </lineage>
</organism>
<evidence type="ECO:0000313" key="2">
    <source>
        <dbReference type="Proteomes" id="UP000516407"/>
    </source>
</evidence>
<dbReference type="EMBL" id="MT498055">
    <property type="protein sequence ID" value="QKY79809.1"/>
    <property type="molecule type" value="Genomic_DNA"/>
</dbReference>
<sequence length="67" mass="7469">MTPIPSRYGPYEAAQRKSGEWAVRRPLLADPRSGLILADSKRRPVLLKTRAAAENRALRANQEIGVK</sequence>
<evidence type="ECO:0000313" key="1">
    <source>
        <dbReference type="EMBL" id="QKY79809.1"/>
    </source>
</evidence>
<keyword evidence="2" id="KW-1185">Reference proteome</keyword>
<protein>
    <submittedName>
        <fullName evidence="1">Uncharacterized protein</fullName>
    </submittedName>
</protein>
<proteinExistence type="predicted"/>
<name>A0A7G3VCF7_9CAUD</name>